<evidence type="ECO:0000259" key="9">
    <source>
        <dbReference type="PROSITE" id="PS50928"/>
    </source>
</evidence>
<feature type="transmembrane region" description="Helical" evidence="8">
    <location>
        <begin position="186"/>
        <end position="205"/>
    </location>
</feature>
<dbReference type="InterPro" id="IPR035906">
    <property type="entry name" value="MetI-like_sf"/>
</dbReference>
<dbReference type="Pfam" id="PF19300">
    <property type="entry name" value="BPD_transp_1_N"/>
    <property type="match status" value="1"/>
</dbReference>
<evidence type="ECO:0000256" key="5">
    <source>
        <dbReference type="ARBA" id="ARBA00022989"/>
    </source>
</evidence>
<dbReference type="OrthoDB" id="9805855at2"/>
<feature type="transmembrane region" description="Helical" evidence="8">
    <location>
        <begin position="240"/>
        <end position="266"/>
    </location>
</feature>
<evidence type="ECO:0000256" key="7">
    <source>
        <dbReference type="ARBA" id="ARBA00024202"/>
    </source>
</evidence>
<comment type="similarity">
    <text evidence="7">Belongs to the binding-protein-dependent transport system permease family. OppBC subfamily.</text>
</comment>
<gene>
    <name evidence="10" type="ORF">SAMN04487962_10245</name>
</gene>
<comment type="subcellular location">
    <subcellularLocation>
        <location evidence="1 8">Cell membrane</location>
        <topology evidence="1 8">Multi-pass membrane protein</topology>
    </subcellularLocation>
</comment>
<evidence type="ECO:0000256" key="6">
    <source>
        <dbReference type="ARBA" id="ARBA00023136"/>
    </source>
</evidence>
<keyword evidence="11" id="KW-1185">Reference proteome</keyword>
<dbReference type="InterPro" id="IPR045621">
    <property type="entry name" value="BPD_transp_1_N"/>
</dbReference>
<name>A0A1H9ZTP7_9GAMM</name>
<protein>
    <submittedName>
        <fullName evidence="10">Peptide/nickel transport system permease protein</fullName>
    </submittedName>
</protein>
<dbReference type="InterPro" id="IPR000515">
    <property type="entry name" value="MetI-like"/>
</dbReference>
<keyword evidence="5 8" id="KW-1133">Transmembrane helix</keyword>
<keyword evidence="3" id="KW-1003">Cell membrane</keyword>
<evidence type="ECO:0000256" key="2">
    <source>
        <dbReference type="ARBA" id="ARBA00022448"/>
    </source>
</evidence>
<dbReference type="PROSITE" id="PS50928">
    <property type="entry name" value="ABC_TM1"/>
    <property type="match status" value="1"/>
</dbReference>
<evidence type="ECO:0000256" key="3">
    <source>
        <dbReference type="ARBA" id="ARBA00022475"/>
    </source>
</evidence>
<dbReference type="GO" id="GO:0005886">
    <property type="term" value="C:plasma membrane"/>
    <property type="evidence" value="ECO:0007669"/>
    <property type="project" value="UniProtKB-SubCell"/>
</dbReference>
<evidence type="ECO:0000256" key="1">
    <source>
        <dbReference type="ARBA" id="ARBA00004651"/>
    </source>
</evidence>
<dbReference type="GO" id="GO:0055085">
    <property type="term" value="P:transmembrane transport"/>
    <property type="evidence" value="ECO:0007669"/>
    <property type="project" value="InterPro"/>
</dbReference>
<sequence length="320" mass="35595">MGTYLLRRLLALIPTLLIASILVFSVVRLVPGNVLDLMLSENDYSASSHDTRADLERALGLDDPIYIQYFDWISDIVLRGDLGESLWRNTSVNTEIAERLPVTIELGVLSLLIALSIAIPVGVYSAIRQEALGDHLGRSFSIIALAVPNFWLGTMVVILPAMWWGWSPPNTIEPFFSDPIENLKVFLVPSLILGASLSAVVMRMTRTMMLEVLRQDYIRTAWAKGLRERKVVLRHAVKNAMIPVITLVGILVPILFGGTVIIEQIFRLPGIGQLLLDSVSNRDYPIITGIFLISGVMVMLVNLLVDLCYGLLDPKVRYDD</sequence>
<keyword evidence="6 8" id="KW-0472">Membrane</keyword>
<evidence type="ECO:0000256" key="8">
    <source>
        <dbReference type="RuleBase" id="RU363032"/>
    </source>
</evidence>
<organism evidence="10 11">
    <name type="scientific">Marinobacter segnicrescens</name>
    <dbReference type="NCBI Taxonomy" id="430453"/>
    <lineage>
        <taxon>Bacteria</taxon>
        <taxon>Pseudomonadati</taxon>
        <taxon>Pseudomonadota</taxon>
        <taxon>Gammaproteobacteria</taxon>
        <taxon>Pseudomonadales</taxon>
        <taxon>Marinobacteraceae</taxon>
        <taxon>Marinobacter</taxon>
    </lineage>
</organism>
<evidence type="ECO:0000313" key="10">
    <source>
        <dbReference type="EMBL" id="SES85088.1"/>
    </source>
</evidence>
<feature type="transmembrane region" description="Helical" evidence="8">
    <location>
        <begin position="286"/>
        <end position="312"/>
    </location>
</feature>
<keyword evidence="2 8" id="KW-0813">Transport</keyword>
<dbReference type="PANTHER" id="PTHR43163">
    <property type="entry name" value="DIPEPTIDE TRANSPORT SYSTEM PERMEASE PROTEIN DPPB-RELATED"/>
    <property type="match status" value="1"/>
</dbReference>
<keyword evidence="4 8" id="KW-0812">Transmembrane</keyword>
<dbReference type="RefSeq" id="WP_091848742.1">
    <property type="nucleotide sequence ID" value="NZ_FOHZ01000002.1"/>
</dbReference>
<feature type="transmembrane region" description="Helical" evidence="8">
    <location>
        <begin position="139"/>
        <end position="166"/>
    </location>
</feature>
<reference evidence="11" key="1">
    <citation type="submission" date="2016-10" db="EMBL/GenBank/DDBJ databases">
        <authorList>
            <person name="Varghese N."/>
            <person name="Submissions S."/>
        </authorList>
    </citation>
    <scope>NUCLEOTIDE SEQUENCE [LARGE SCALE GENOMIC DNA]</scope>
    <source>
        <strain evidence="11">CGMCC 1.6489</strain>
    </source>
</reference>
<dbReference type="Gene3D" id="1.10.3720.10">
    <property type="entry name" value="MetI-like"/>
    <property type="match status" value="1"/>
</dbReference>
<evidence type="ECO:0000256" key="4">
    <source>
        <dbReference type="ARBA" id="ARBA00022692"/>
    </source>
</evidence>
<proteinExistence type="inferred from homology"/>
<dbReference type="STRING" id="430453.SAMN04487962_10245"/>
<dbReference type="AlphaFoldDB" id="A0A1H9ZTP7"/>
<accession>A0A1H9ZTP7</accession>
<dbReference type="Pfam" id="PF00528">
    <property type="entry name" value="BPD_transp_1"/>
    <property type="match status" value="1"/>
</dbReference>
<evidence type="ECO:0000313" key="11">
    <source>
        <dbReference type="Proteomes" id="UP000198762"/>
    </source>
</evidence>
<dbReference type="EMBL" id="FOHZ01000002">
    <property type="protein sequence ID" value="SES85088.1"/>
    <property type="molecule type" value="Genomic_DNA"/>
</dbReference>
<feature type="transmembrane region" description="Helical" evidence="8">
    <location>
        <begin position="106"/>
        <end position="127"/>
    </location>
</feature>
<feature type="transmembrane region" description="Helical" evidence="8">
    <location>
        <begin position="9"/>
        <end position="30"/>
    </location>
</feature>
<dbReference type="SUPFAM" id="SSF161098">
    <property type="entry name" value="MetI-like"/>
    <property type="match status" value="1"/>
</dbReference>
<dbReference type="Proteomes" id="UP000198762">
    <property type="component" value="Unassembled WGS sequence"/>
</dbReference>
<dbReference type="CDD" id="cd06261">
    <property type="entry name" value="TM_PBP2"/>
    <property type="match status" value="1"/>
</dbReference>
<dbReference type="PANTHER" id="PTHR43163:SF6">
    <property type="entry name" value="DIPEPTIDE TRANSPORT SYSTEM PERMEASE PROTEIN DPPB-RELATED"/>
    <property type="match status" value="1"/>
</dbReference>
<feature type="domain" description="ABC transmembrane type-1" evidence="9">
    <location>
        <begin position="100"/>
        <end position="305"/>
    </location>
</feature>